<dbReference type="SMART" id="SM00028">
    <property type="entry name" value="TPR"/>
    <property type="match status" value="3"/>
</dbReference>
<reference evidence="1" key="1">
    <citation type="journal article" date="2014" name="Front. Microbiol.">
        <title>High frequency of phylogenetically diverse reductive dehalogenase-homologous genes in deep subseafloor sedimentary metagenomes.</title>
        <authorList>
            <person name="Kawai M."/>
            <person name="Futagami T."/>
            <person name="Toyoda A."/>
            <person name="Takaki Y."/>
            <person name="Nishi S."/>
            <person name="Hori S."/>
            <person name="Arai W."/>
            <person name="Tsubouchi T."/>
            <person name="Morono Y."/>
            <person name="Uchiyama I."/>
            <person name="Ito T."/>
            <person name="Fujiyama A."/>
            <person name="Inagaki F."/>
            <person name="Takami H."/>
        </authorList>
    </citation>
    <scope>NUCLEOTIDE SEQUENCE</scope>
    <source>
        <strain evidence="1">Expedition CK06-06</strain>
    </source>
</reference>
<dbReference type="InterPro" id="IPR019734">
    <property type="entry name" value="TPR_rpt"/>
</dbReference>
<organism evidence="1">
    <name type="scientific">marine sediment metagenome</name>
    <dbReference type="NCBI Taxonomy" id="412755"/>
    <lineage>
        <taxon>unclassified sequences</taxon>
        <taxon>metagenomes</taxon>
        <taxon>ecological metagenomes</taxon>
    </lineage>
</organism>
<dbReference type="AlphaFoldDB" id="X1TND6"/>
<evidence type="ECO:0000313" key="1">
    <source>
        <dbReference type="EMBL" id="GAI92886.1"/>
    </source>
</evidence>
<feature type="non-terminal residue" evidence="1">
    <location>
        <position position="152"/>
    </location>
</feature>
<sequence length="152" mass="17762">MGPFALKNKAEKSFDNKDYSQSINYYETLLKNYPNSRLADNALEKISFTYYYNSDYTEAIDSFKKAIDSEILSNDDLEIKNKLEDCYSKLAQYYYNNEKYSESAESYLNAVEVLEDIKSNFPDTNEAFIATYKIPEYLYNAALSFNKTKDWA</sequence>
<gene>
    <name evidence="1" type="ORF">S12H4_26852</name>
</gene>
<dbReference type="InterPro" id="IPR011990">
    <property type="entry name" value="TPR-like_helical_dom_sf"/>
</dbReference>
<dbReference type="Pfam" id="PF13174">
    <property type="entry name" value="TPR_6"/>
    <property type="match status" value="1"/>
</dbReference>
<dbReference type="EMBL" id="BARW01015278">
    <property type="protein sequence ID" value="GAI92886.1"/>
    <property type="molecule type" value="Genomic_DNA"/>
</dbReference>
<name>X1TND6_9ZZZZ</name>
<comment type="caution">
    <text evidence="1">The sequence shown here is derived from an EMBL/GenBank/DDBJ whole genome shotgun (WGS) entry which is preliminary data.</text>
</comment>
<dbReference type="Gene3D" id="1.25.40.10">
    <property type="entry name" value="Tetratricopeptide repeat domain"/>
    <property type="match status" value="1"/>
</dbReference>
<proteinExistence type="predicted"/>
<protein>
    <submittedName>
        <fullName evidence="1">Uncharacterized protein</fullName>
    </submittedName>
</protein>
<dbReference type="Pfam" id="PF13374">
    <property type="entry name" value="TPR_10"/>
    <property type="match status" value="1"/>
</dbReference>
<accession>X1TND6</accession>
<dbReference type="SUPFAM" id="SSF48452">
    <property type="entry name" value="TPR-like"/>
    <property type="match status" value="1"/>
</dbReference>